<feature type="domain" description="Agenet" evidence="4">
    <location>
        <begin position="8"/>
        <end position="91"/>
    </location>
</feature>
<dbReference type="CDD" id="cd20405">
    <property type="entry name" value="Tudor_Agenet_AtDUF_rpt1_3"/>
    <property type="match status" value="1"/>
</dbReference>
<feature type="compositionally biased region" description="Basic and acidic residues" evidence="3">
    <location>
        <begin position="424"/>
        <end position="435"/>
    </location>
</feature>
<dbReference type="SMART" id="SM00743">
    <property type="entry name" value="Agenet"/>
    <property type="match status" value="4"/>
</dbReference>
<dbReference type="AlphaFoldDB" id="A0A5E4FYF9"/>
<keyword evidence="2" id="KW-0341">Growth regulation</keyword>
<reference evidence="6" key="1">
    <citation type="journal article" date="2020" name="Plant J.">
        <title>Transposons played a major role in the diversification between the closely related almond and peach genomes: results from the almond genome sequence.</title>
        <authorList>
            <person name="Alioto T."/>
            <person name="Alexiou K.G."/>
            <person name="Bardil A."/>
            <person name="Barteri F."/>
            <person name="Castanera R."/>
            <person name="Cruz F."/>
            <person name="Dhingra A."/>
            <person name="Duval H."/>
            <person name="Fernandez I Marti A."/>
            <person name="Frias L."/>
            <person name="Galan B."/>
            <person name="Garcia J.L."/>
            <person name="Howad W."/>
            <person name="Gomez-Garrido J."/>
            <person name="Gut M."/>
            <person name="Julca I."/>
            <person name="Morata J."/>
            <person name="Puigdomenech P."/>
            <person name="Ribeca P."/>
            <person name="Rubio Cabetas M.J."/>
            <person name="Vlasova A."/>
            <person name="Wirthensohn M."/>
            <person name="Garcia-Mas J."/>
            <person name="Gabaldon T."/>
            <person name="Casacuberta J.M."/>
            <person name="Arus P."/>
        </authorList>
    </citation>
    <scope>NUCLEOTIDE SEQUENCE [LARGE SCALE GENOMIC DNA]</scope>
    <source>
        <strain evidence="6">cv. Texas</strain>
    </source>
</reference>
<feature type="region of interest" description="Disordered" evidence="3">
    <location>
        <begin position="593"/>
        <end position="619"/>
    </location>
</feature>
<dbReference type="Gramene" id="VVA32398">
    <property type="protein sequence ID" value="VVA32398"/>
    <property type="gene ID" value="Prudul26B026437"/>
</dbReference>
<dbReference type="CDD" id="cd20406">
    <property type="entry name" value="Tudor_Agenet_AtDUF_rpt2_4"/>
    <property type="match status" value="2"/>
</dbReference>
<feature type="domain" description="Agenet" evidence="4">
    <location>
        <begin position="163"/>
        <end position="227"/>
    </location>
</feature>
<gene>
    <name evidence="5" type="ORF">ALMOND_2B026437</name>
</gene>
<accession>A0A5E4FYF9</accession>
<proteinExistence type="predicted"/>
<name>A0A5E4FYF9_PRUDU</name>
<evidence type="ECO:0000256" key="3">
    <source>
        <dbReference type="SAM" id="MobiDB-lite"/>
    </source>
</evidence>
<evidence type="ECO:0000313" key="6">
    <source>
        <dbReference type="Proteomes" id="UP000327085"/>
    </source>
</evidence>
<dbReference type="InterPro" id="IPR007930">
    <property type="entry name" value="DUF724"/>
</dbReference>
<sequence length="879" mass="98816">MVVKRSQTHLSKDSKVEVCSNEVGYRGAWFPAIILDPQPSDLSRKKKRKSLGKSSNALVQYENLVSDDDPNKPLTELVDVRYIRPVPPSDNPDEPLEPADVVDASYLDAWWVGVVMRFEDDKYRVGFKCPPDVLELRRSELRPHWDLQDGIWVRARKKRMTGSIFSPGTAVEVNLNKEHLFCAWFPAIYLGELGVNSFLLQYKSSNNCDVKVVVGGKQIRPQPPKLAERDFKLEEKVDAFFDMGWCAGEIKKVLTGKKYMVSLKFTEEVKQYNQSDLRPHMYWTDGRWVTMINGKQFTMINENWVPYFKEGHFSRDYEVRSKLTCESFSSSELATALESSGATKDNNEEKTPCSRISWKNQSEDLSPCIDKSPYGKTKNKLKINQKPNDDATILGLSKKLIYGHSEDSVSFAQLFRRRTPVKTSSKEAPVRDGAKTKQQQVGGLDNETIVFYKRKVKKGSEIENADEEDVEDEYELDNIESSGMRSDSELTGGSHAGTSCLLSIEEVERNEDGVSSEIKGNGKLREYLVEHSKDPATGEKHNGTGVVAQVELTKTQAVNDNGSEDAMVEAETEATAIDIEKIIEGLNNPAGFSSKQNEVRGRQVETGVTGSEEGMKGSKTVDSAMDYSTKKVQVAVTGISATACAHDQPLSLCIDEMHSVKAIECSSNPARTANKQNEVRGTQVEQQDSPHLPFVRSSPFWESIESMEIFKRFPQKPHFHPLVKCKAVCREGSALGNMITFASLVEKTSKLQVGDPRDLFDSNLEALVDLEMLGFDVKAVRHRLKELLEMKVKLGQLQNQSKEVEIQITESTLDRTRNNETISQIDKMMKHLQEKRAMLMSIDVAKGFEISKLQSEANSVTEGIQNIHRDFEKLTTAAW</sequence>
<feature type="domain" description="Agenet" evidence="4">
    <location>
        <begin position="229"/>
        <end position="285"/>
    </location>
</feature>
<dbReference type="Pfam" id="PF05641">
    <property type="entry name" value="Agenet"/>
    <property type="match status" value="2"/>
</dbReference>
<feature type="region of interest" description="Disordered" evidence="3">
    <location>
        <begin position="337"/>
        <end position="357"/>
    </location>
</feature>
<dbReference type="InterPro" id="IPR014002">
    <property type="entry name" value="Agenet_dom_plant"/>
</dbReference>
<dbReference type="FunCoup" id="A0A5E4FYF9">
    <property type="interactions" value="310"/>
</dbReference>
<evidence type="ECO:0000259" key="4">
    <source>
        <dbReference type="SMART" id="SM00743"/>
    </source>
</evidence>
<dbReference type="PANTHER" id="PTHR31917:SF153">
    <property type="entry name" value="DUF724 DOMAIN-CONTAINING PROTEIN 3-RELATED"/>
    <property type="match status" value="1"/>
</dbReference>
<feature type="region of interest" description="Disordered" evidence="3">
    <location>
        <begin position="420"/>
        <end position="442"/>
    </location>
</feature>
<evidence type="ECO:0000256" key="1">
    <source>
        <dbReference type="ARBA" id="ARBA00022448"/>
    </source>
</evidence>
<evidence type="ECO:0000256" key="2">
    <source>
        <dbReference type="ARBA" id="ARBA00022604"/>
    </source>
</evidence>
<protein>
    <submittedName>
        <fullName evidence="5">PREDICTED: DUF724 domain-containing</fullName>
    </submittedName>
</protein>
<dbReference type="PANTHER" id="PTHR31917">
    <property type="entry name" value="AGENET DOMAIN-CONTAINING PROTEIN-RELATED"/>
    <property type="match status" value="1"/>
</dbReference>
<dbReference type="Proteomes" id="UP000327085">
    <property type="component" value="Chromosome 2"/>
</dbReference>
<dbReference type="EMBL" id="CABIKO010000246">
    <property type="protein sequence ID" value="VVA32398.1"/>
    <property type="molecule type" value="Genomic_DNA"/>
</dbReference>
<feature type="domain" description="Agenet" evidence="4">
    <location>
        <begin position="94"/>
        <end position="149"/>
    </location>
</feature>
<organism evidence="5 6">
    <name type="scientific">Prunus dulcis</name>
    <name type="common">Almond</name>
    <name type="synonym">Amygdalus dulcis</name>
    <dbReference type="NCBI Taxonomy" id="3755"/>
    <lineage>
        <taxon>Eukaryota</taxon>
        <taxon>Viridiplantae</taxon>
        <taxon>Streptophyta</taxon>
        <taxon>Embryophyta</taxon>
        <taxon>Tracheophyta</taxon>
        <taxon>Spermatophyta</taxon>
        <taxon>Magnoliopsida</taxon>
        <taxon>eudicotyledons</taxon>
        <taxon>Gunneridae</taxon>
        <taxon>Pentapetalae</taxon>
        <taxon>rosids</taxon>
        <taxon>fabids</taxon>
        <taxon>Rosales</taxon>
        <taxon>Rosaceae</taxon>
        <taxon>Amygdaloideae</taxon>
        <taxon>Amygdaleae</taxon>
        <taxon>Prunus</taxon>
    </lineage>
</organism>
<dbReference type="InParanoid" id="A0A5E4FYF9"/>
<dbReference type="InterPro" id="IPR008395">
    <property type="entry name" value="Agenet-like_dom"/>
</dbReference>
<dbReference type="Pfam" id="PF05266">
    <property type="entry name" value="DUF724"/>
    <property type="match status" value="1"/>
</dbReference>
<keyword evidence="1" id="KW-0813">Transport</keyword>
<evidence type="ECO:0000313" key="5">
    <source>
        <dbReference type="EMBL" id="VVA32398.1"/>
    </source>
</evidence>